<dbReference type="NCBIfam" id="NF004790">
    <property type="entry name" value="PRK06136.1"/>
    <property type="match status" value="1"/>
</dbReference>
<dbReference type="SUPFAM" id="SSF53790">
    <property type="entry name" value="Tetrapyrrole methylase"/>
    <property type="match status" value="1"/>
</dbReference>
<feature type="domain" description="Tetrapyrrole methylase" evidence="10">
    <location>
        <begin position="20"/>
        <end position="228"/>
    </location>
</feature>
<dbReference type="GO" id="GO:0032259">
    <property type="term" value="P:methylation"/>
    <property type="evidence" value="ECO:0007669"/>
    <property type="project" value="UniProtKB-KW"/>
</dbReference>
<keyword evidence="12" id="KW-1185">Reference proteome</keyword>
<evidence type="ECO:0000256" key="3">
    <source>
        <dbReference type="ARBA" id="ARBA00012162"/>
    </source>
</evidence>
<dbReference type="GO" id="GO:0004851">
    <property type="term" value="F:uroporphyrin-III C-methyltransferase activity"/>
    <property type="evidence" value="ECO:0007669"/>
    <property type="project" value="UniProtKB-EC"/>
</dbReference>
<comment type="pathway">
    <text evidence="1">Cofactor biosynthesis; adenosylcobalamin biosynthesis.</text>
</comment>
<evidence type="ECO:0000256" key="2">
    <source>
        <dbReference type="ARBA" id="ARBA00005879"/>
    </source>
</evidence>
<evidence type="ECO:0000313" key="12">
    <source>
        <dbReference type="Proteomes" id="UP000814003"/>
    </source>
</evidence>
<protein>
    <recommendedName>
        <fullName evidence="3">uroporphyrinogen-III C-methyltransferase</fullName>
        <ecNumber evidence="3">2.1.1.107</ecNumber>
    </recommendedName>
</protein>
<dbReference type="RefSeq" id="WP_236309751.1">
    <property type="nucleotide sequence ID" value="NZ_WKED01000006.1"/>
</dbReference>
<dbReference type="EC" id="2.1.1.107" evidence="3"/>
<comment type="caution">
    <text evidence="11">The sequence shown here is derived from an EMBL/GenBank/DDBJ whole genome shotgun (WGS) entry which is preliminary data.</text>
</comment>
<keyword evidence="6" id="KW-0949">S-adenosyl-L-methionine</keyword>
<comment type="pathway">
    <text evidence="8">Porphyrin-containing compound metabolism; siroheme biosynthesis; precorrin-2 from uroporphyrinogen III: step 1/1.</text>
</comment>
<dbReference type="InterPro" id="IPR014776">
    <property type="entry name" value="4pyrrole_Mease_sub2"/>
</dbReference>
<dbReference type="PANTHER" id="PTHR45790">
    <property type="entry name" value="SIROHEME SYNTHASE-RELATED"/>
    <property type="match status" value="1"/>
</dbReference>
<name>A0ABS9F400_9PSED</name>
<evidence type="ECO:0000256" key="4">
    <source>
        <dbReference type="ARBA" id="ARBA00022603"/>
    </source>
</evidence>
<evidence type="ECO:0000256" key="6">
    <source>
        <dbReference type="ARBA" id="ARBA00022691"/>
    </source>
</evidence>
<evidence type="ECO:0000256" key="8">
    <source>
        <dbReference type="ARBA" id="ARBA00025705"/>
    </source>
</evidence>
<evidence type="ECO:0000259" key="10">
    <source>
        <dbReference type="Pfam" id="PF00590"/>
    </source>
</evidence>
<keyword evidence="7" id="KW-0627">Porphyrin biosynthesis</keyword>
<gene>
    <name evidence="11" type="primary">cobA</name>
    <name evidence="11" type="ORF">GIW56_05360</name>
</gene>
<sequence>MHSSHALPSVLHSPFHPGEVALVGAGPGDPRLLTLRAWSLLMQADAVVFDRLISAELLTLIPLTCARHYVGKASGYHSLPQEQINELLAELAQQGQRVVRLKGGDPFVFGRGAEELEYLLAQGVSCQVVPGITAASGCSAYAGIPLTHRDLVNSCRFVTGHLQRDGELKLPWDSLADSSQTLVFYMGLSNLAMIAERLIGAGLSADTPAALICNGARADQQVHRGTLRLLPALALMCEPGVPTLTVIGQVVDLFADAALHYPASLAPAHLAVSRVAV</sequence>
<dbReference type="Gene3D" id="3.30.950.10">
    <property type="entry name" value="Methyltransferase, Cobalt-precorrin-4 Transmethylase, Domain 2"/>
    <property type="match status" value="1"/>
</dbReference>
<evidence type="ECO:0000313" key="11">
    <source>
        <dbReference type="EMBL" id="MCF5106263.1"/>
    </source>
</evidence>
<dbReference type="InterPro" id="IPR014777">
    <property type="entry name" value="4pyrrole_Mease_sub1"/>
</dbReference>
<proteinExistence type="inferred from homology"/>
<evidence type="ECO:0000256" key="1">
    <source>
        <dbReference type="ARBA" id="ARBA00004953"/>
    </source>
</evidence>
<dbReference type="InterPro" id="IPR050161">
    <property type="entry name" value="Siro_Cobalamin_biosynth"/>
</dbReference>
<dbReference type="InterPro" id="IPR003043">
    <property type="entry name" value="Uropor_MeTrfase_CS"/>
</dbReference>
<dbReference type="NCBIfam" id="TIGR01469">
    <property type="entry name" value="cobA_cysG_Cterm"/>
    <property type="match status" value="1"/>
</dbReference>
<dbReference type="InterPro" id="IPR006366">
    <property type="entry name" value="CobA/CysG_C"/>
</dbReference>
<dbReference type="PANTHER" id="PTHR45790:SF1">
    <property type="entry name" value="SIROHEME SYNTHASE"/>
    <property type="match status" value="1"/>
</dbReference>
<keyword evidence="4 9" id="KW-0489">Methyltransferase</keyword>
<evidence type="ECO:0000256" key="5">
    <source>
        <dbReference type="ARBA" id="ARBA00022679"/>
    </source>
</evidence>
<dbReference type="InterPro" id="IPR035996">
    <property type="entry name" value="4pyrrol_Methylase_sf"/>
</dbReference>
<reference evidence="11 12" key="1">
    <citation type="submission" date="2019-11" db="EMBL/GenBank/DDBJ databases">
        <title>Epiphytic Pseudomonas syringae from cherry orchards.</title>
        <authorList>
            <person name="Hulin M.T."/>
        </authorList>
    </citation>
    <scope>NUCLEOTIDE SEQUENCE [LARGE SCALE GENOMIC DNA]</scope>
    <source>
        <strain evidence="11 12">PA-6-5B</strain>
    </source>
</reference>
<evidence type="ECO:0000256" key="9">
    <source>
        <dbReference type="RuleBase" id="RU003960"/>
    </source>
</evidence>
<dbReference type="Gene3D" id="3.40.1010.10">
    <property type="entry name" value="Cobalt-precorrin-4 Transmethylase, Domain 1"/>
    <property type="match status" value="1"/>
</dbReference>
<evidence type="ECO:0000256" key="7">
    <source>
        <dbReference type="ARBA" id="ARBA00023244"/>
    </source>
</evidence>
<dbReference type="EMBL" id="WKED01000006">
    <property type="protein sequence ID" value="MCF5106263.1"/>
    <property type="molecule type" value="Genomic_DNA"/>
</dbReference>
<accession>A0ABS9F400</accession>
<keyword evidence="5 9" id="KW-0808">Transferase</keyword>
<dbReference type="CDD" id="cd11642">
    <property type="entry name" value="SUMT"/>
    <property type="match status" value="1"/>
</dbReference>
<dbReference type="Proteomes" id="UP000814003">
    <property type="component" value="Unassembled WGS sequence"/>
</dbReference>
<comment type="similarity">
    <text evidence="2 9">Belongs to the precorrin methyltransferase family.</text>
</comment>
<dbReference type="PROSITE" id="PS00840">
    <property type="entry name" value="SUMT_2"/>
    <property type="match status" value="1"/>
</dbReference>
<dbReference type="Pfam" id="PF00590">
    <property type="entry name" value="TP_methylase"/>
    <property type="match status" value="1"/>
</dbReference>
<organism evidence="11 12">
    <name type="scientific">Pseudomonas gessardii</name>
    <dbReference type="NCBI Taxonomy" id="78544"/>
    <lineage>
        <taxon>Bacteria</taxon>
        <taxon>Pseudomonadati</taxon>
        <taxon>Pseudomonadota</taxon>
        <taxon>Gammaproteobacteria</taxon>
        <taxon>Pseudomonadales</taxon>
        <taxon>Pseudomonadaceae</taxon>
        <taxon>Pseudomonas</taxon>
    </lineage>
</organism>
<dbReference type="InterPro" id="IPR000878">
    <property type="entry name" value="4pyrrol_Mease"/>
</dbReference>
<dbReference type="PROSITE" id="PS00839">
    <property type="entry name" value="SUMT_1"/>
    <property type="match status" value="1"/>
</dbReference>